<gene>
    <name evidence="2" type="ORF">THITH_07435</name>
</gene>
<organism evidence="2 3">
    <name type="scientific">Thioalkalivibrio paradoxus ARh 1</name>
    <dbReference type="NCBI Taxonomy" id="713585"/>
    <lineage>
        <taxon>Bacteria</taxon>
        <taxon>Pseudomonadati</taxon>
        <taxon>Pseudomonadota</taxon>
        <taxon>Gammaproteobacteria</taxon>
        <taxon>Chromatiales</taxon>
        <taxon>Ectothiorhodospiraceae</taxon>
        <taxon>Thioalkalivibrio</taxon>
    </lineage>
</organism>
<keyword evidence="3" id="KW-1185">Reference proteome</keyword>
<dbReference type="Pfam" id="PF10670">
    <property type="entry name" value="DUF4198"/>
    <property type="match status" value="1"/>
</dbReference>
<feature type="chain" id="PRO_5004787019" description="Nickel transporter" evidence="1">
    <location>
        <begin position="20"/>
        <end position="246"/>
    </location>
</feature>
<evidence type="ECO:0000313" key="2">
    <source>
        <dbReference type="EMBL" id="AHF00041.1"/>
    </source>
</evidence>
<dbReference type="RefSeq" id="WP_232222265.1">
    <property type="nucleotide sequence ID" value="NZ_CP007029.1"/>
</dbReference>
<evidence type="ECO:0000313" key="3">
    <source>
        <dbReference type="Proteomes" id="UP000005289"/>
    </source>
</evidence>
<sequence length="246" mass="26352">MLATALAILAAGSGSTALAHYPWIAADRGAGDERPGFLVYFGHTFPVDRLLDAKAVAAVRWVAPAGEVQVLDVEGQGPHPLPDHAVRGLLVAEQAPAFWSRTSEGGRRASREQYPDAFSCSESANAMKAVVGEDSGEAWRYRHGHPLELVPLQDPASLRAGDPLAVQVLLHGEPWQGEVKATFAGYAAQGGTNYALTVATDAEGVARIVPATIGHWLLRAYASEDHPDPEVCDRRNYYSTLTFVLD</sequence>
<name>W0DT39_9GAMM</name>
<accession>W0DT39</accession>
<proteinExistence type="predicted"/>
<dbReference type="KEGG" id="tti:THITH_07435"/>
<dbReference type="Proteomes" id="UP000005289">
    <property type="component" value="Chromosome"/>
</dbReference>
<evidence type="ECO:0008006" key="4">
    <source>
        <dbReference type="Google" id="ProtNLM"/>
    </source>
</evidence>
<dbReference type="AlphaFoldDB" id="W0DT39"/>
<keyword evidence="1" id="KW-0732">Signal</keyword>
<protein>
    <recommendedName>
        <fullName evidence="4">Nickel transporter</fullName>
    </recommendedName>
</protein>
<dbReference type="STRING" id="713585.THITH_07435"/>
<dbReference type="InterPro" id="IPR019613">
    <property type="entry name" value="DUF4198"/>
</dbReference>
<dbReference type="HOGENOM" id="CLU_089873_0_0_6"/>
<evidence type="ECO:0000256" key="1">
    <source>
        <dbReference type="SAM" id="SignalP"/>
    </source>
</evidence>
<reference evidence="2 3" key="1">
    <citation type="submission" date="2013-12" db="EMBL/GenBank/DDBJ databases">
        <authorList>
            <consortium name="DOE Joint Genome Institute"/>
            <person name="Muyzer G."/>
            <person name="Huntemann M."/>
            <person name="Han J."/>
            <person name="Chen A."/>
            <person name="Kyrpides N."/>
            <person name="Mavromatis K."/>
            <person name="Markowitz V."/>
            <person name="Palaniappan K."/>
            <person name="Ivanova N."/>
            <person name="Schaumberg A."/>
            <person name="Pati A."/>
            <person name="Liolios K."/>
            <person name="Nordberg H.P."/>
            <person name="Cantor M.N."/>
            <person name="Hua S.X."/>
            <person name="Woyke T."/>
        </authorList>
    </citation>
    <scope>NUCLEOTIDE SEQUENCE [LARGE SCALE GENOMIC DNA]</scope>
    <source>
        <strain evidence="2 3">ARh 1</strain>
    </source>
</reference>
<dbReference type="EMBL" id="CP007029">
    <property type="protein sequence ID" value="AHF00041.1"/>
    <property type="molecule type" value="Genomic_DNA"/>
</dbReference>
<feature type="signal peptide" evidence="1">
    <location>
        <begin position="1"/>
        <end position="19"/>
    </location>
</feature>